<reference evidence="1" key="1">
    <citation type="journal article" date="2023" name="G3 (Bethesda)">
        <title>Whole genome assemblies of Zophobas morio and Tenebrio molitor.</title>
        <authorList>
            <person name="Kaur S."/>
            <person name="Stinson S.A."/>
            <person name="diCenzo G.C."/>
        </authorList>
    </citation>
    <scope>NUCLEOTIDE SEQUENCE</scope>
    <source>
        <strain evidence="1">QUZm001</strain>
    </source>
</reference>
<name>A0AA38IVB2_9CUCU</name>
<accession>A0AA38IVB2</accession>
<comment type="caution">
    <text evidence="1">The sequence shown here is derived from an EMBL/GenBank/DDBJ whole genome shotgun (WGS) entry which is preliminary data.</text>
</comment>
<gene>
    <name evidence="1" type="ORF">Zmor_005522</name>
</gene>
<dbReference type="Proteomes" id="UP001168821">
    <property type="component" value="Unassembled WGS sequence"/>
</dbReference>
<organism evidence="1 2">
    <name type="scientific">Zophobas morio</name>
    <dbReference type="NCBI Taxonomy" id="2755281"/>
    <lineage>
        <taxon>Eukaryota</taxon>
        <taxon>Metazoa</taxon>
        <taxon>Ecdysozoa</taxon>
        <taxon>Arthropoda</taxon>
        <taxon>Hexapoda</taxon>
        <taxon>Insecta</taxon>
        <taxon>Pterygota</taxon>
        <taxon>Neoptera</taxon>
        <taxon>Endopterygota</taxon>
        <taxon>Coleoptera</taxon>
        <taxon>Polyphaga</taxon>
        <taxon>Cucujiformia</taxon>
        <taxon>Tenebrionidae</taxon>
        <taxon>Zophobas</taxon>
    </lineage>
</organism>
<keyword evidence="2" id="KW-1185">Reference proteome</keyword>
<dbReference type="EMBL" id="JALNTZ010000002">
    <property type="protein sequence ID" value="KAJ3661106.1"/>
    <property type="molecule type" value="Genomic_DNA"/>
</dbReference>
<dbReference type="AlphaFoldDB" id="A0AA38IVB2"/>
<protein>
    <submittedName>
        <fullName evidence="1">Uncharacterized protein</fullName>
    </submittedName>
</protein>
<proteinExistence type="predicted"/>
<evidence type="ECO:0000313" key="1">
    <source>
        <dbReference type="EMBL" id="KAJ3661106.1"/>
    </source>
</evidence>
<sequence>MDQTKQGCRIQNKACSCGFGCISEYRYDTMAECQNALRGTQTPLTLNIRNLASFQANDETYATPTPVSTVVRAYRYPSGLNTSVDAKELDILVYDVAEVSLSKDNP</sequence>
<evidence type="ECO:0000313" key="2">
    <source>
        <dbReference type="Proteomes" id="UP001168821"/>
    </source>
</evidence>